<feature type="compositionally biased region" description="Low complexity" evidence="1">
    <location>
        <begin position="509"/>
        <end position="520"/>
    </location>
</feature>
<reference evidence="2 3" key="1">
    <citation type="journal article" date="2012" name="Genome Biol.">
        <title>The genome of the polar eukaryotic microalga coccomyxa subellipsoidea reveals traits of cold adaptation.</title>
        <authorList>
            <person name="Blanc G."/>
            <person name="Agarkova I."/>
            <person name="Grimwood J."/>
            <person name="Kuo A."/>
            <person name="Brueggeman A."/>
            <person name="Dunigan D."/>
            <person name="Gurnon J."/>
            <person name="Ladunga I."/>
            <person name="Lindquist E."/>
            <person name="Lucas S."/>
            <person name="Pangilinan J."/>
            <person name="Proschold T."/>
            <person name="Salamov A."/>
            <person name="Schmutz J."/>
            <person name="Weeks D."/>
            <person name="Yamada T."/>
            <person name="Claverie J.M."/>
            <person name="Grigoriev I."/>
            <person name="Van Etten J."/>
            <person name="Lomsadze A."/>
            <person name="Borodovsky M."/>
        </authorList>
    </citation>
    <scope>NUCLEOTIDE SEQUENCE [LARGE SCALE GENOMIC DNA]</scope>
    <source>
        <strain evidence="2 3">C-169</strain>
    </source>
</reference>
<dbReference type="GeneID" id="17044223"/>
<dbReference type="EMBL" id="AGSI01000003">
    <property type="protein sequence ID" value="EIE26219.1"/>
    <property type="molecule type" value="Genomic_DNA"/>
</dbReference>
<keyword evidence="3" id="KW-1185">Reference proteome</keyword>
<protein>
    <submittedName>
        <fullName evidence="2">Uncharacterized protein</fullName>
    </submittedName>
</protein>
<organism evidence="2 3">
    <name type="scientific">Coccomyxa subellipsoidea (strain C-169)</name>
    <name type="common">Green microalga</name>
    <dbReference type="NCBI Taxonomy" id="574566"/>
    <lineage>
        <taxon>Eukaryota</taxon>
        <taxon>Viridiplantae</taxon>
        <taxon>Chlorophyta</taxon>
        <taxon>core chlorophytes</taxon>
        <taxon>Trebouxiophyceae</taxon>
        <taxon>Trebouxiophyceae incertae sedis</taxon>
        <taxon>Coccomyxaceae</taxon>
        <taxon>Coccomyxa</taxon>
        <taxon>Coccomyxa subellipsoidea</taxon>
    </lineage>
</organism>
<feature type="region of interest" description="Disordered" evidence="1">
    <location>
        <begin position="372"/>
        <end position="409"/>
    </location>
</feature>
<dbReference type="Proteomes" id="UP000007264">
    <property type="component" value="Unassembled WGS sequence"/>
</dbReference>
<evidence type="ECO:0000256" key="1">
    <source>
        <dbReference type="SAM" id="MobiDB-lite"/>
    </source>
</evidence>
<feature type="compositionally biased region" description="Basic and acidic residues" evidence="1">
    <location>
        <begin position="482"/>
        <end position="498"/>
    </location>
</feature>
<feature type="region of interest" description="Disordered" evidence="1">
    <location>
        <begin position="18"/>
        <end position="49"/>
    </location>
</feature>
<gene>
    <name evidence="2" type="ORF">COCSUDRAFT_61202</name>
</gene>
<comment type="caution">
    <text evidence="2">The sequence shown here is derived from an EMBL/GenBank/DDBJ whole genome shotgun (WGS) entry which is preliminary data.</text>
</comment>
<evidence type="ECO:0000313" key="3">
    <source>
        <dbReference type="Proteomes" id="UP000007264"/>
    </source>
</evidence>
<feature type="compositionally biased region" description="Low complexity" evidence="1">
    <location>
        <begin position="273"/>
        <end position="286"/>
    </location>
</feature>
<dbReference type="AlphaFoldDB" id="I0Z6F0"/>
<proteinExistence type="predicted"/>
<feature type="compositionally biased region" description="Basic and acidic residues" evidence="1">
    <location>
        <begin position="392"/>
        <end position="404"/>
    </location>
</feature>
<name>I0Z6F0_COCSC</name>
<evidence type="ECO:0000313" key="2">
    <source>
        <dbReference type="EMBL" id="EIE26219.1"/>
    </source>
</evidence>
<feature type="region of interest" description="Disordered" evidence="1">
    <location>
        <begin position="259"/>
        <end position="286"/>
    </location>
</feature>
<dbReference type="RefSeq" id="XP_005650763.1">
    <property type="nucleotide sequence ID" value="XM_005650706.1"/>
</dbReference>
<accession>I0Z6F0</accession>
<dbReference type="KEGG" id="csl:COCSUDRAFT_61202"/>
<sequence>MRYQLRARTGCIYAARHDTGASQRSDGASQRSGAASQRSDGPVTSDSNSALPLEYEEVSALQAQLQDQANYEQHRAEHPELHAVPAMMSRLQRDIAEVLATGNIDMHDTLCMWHGTAEEASELIAMKMLESVSGKPAGLRHAYSLAAAKGEHAAAYRAVRQELSELVDRVLTALLFGHDIRGDFRASEIFRRFRRLLQAAQPDTVVYISTLVLNRQAKHQVEQAMAGASIGLHAAGSQCNLHAPAGNRMGRLTSRLEDAAKKKHRKSKRATEQSDGSSQSEGSRGSVEGVVHPFAQYEAFCNKFAAEEAFVALSQPVGVGANYVRVKVLTVRRGTDGQLSGVLGTYMGSAFGGFSVFYEQMATAETVAAVEAEEAAEKAHESEDEAGAAADGEQHKQHEAHAPSDDGAAASCGALDSAAGASAEGLCAAPPDAVGVAAASLKQTAADGHATESQLDEALAAVRHEIQGLTVADAMTLPNPEADMRDNSLARRPDVLEKGKRRRPPPAPHASAHAPPLFAACKKAQDQDVS</sequence>
<feature type="region of interest" description="Disordered" evidence="1">
    <location>
        <begin position="473"/>
        <end position="530"/>
    </location>
</feature>
<feature type="compositionally biased region" description="Low complexity" evidence="1">
    <location>
        <begin position="24"/>
        <end position="40"/>
    </location>
</feature>